<reference evidence="5" key="1">
    <citation type="submission" date="2022-08" db="EMBL/GenBank/DDBJ databases">
        <authorList>
            <person name="Zhang D."/>
        </authorList>
    </citation>
    <scope>NUCLEOTIDE SEQUENCE</scope>
    <source>
        <strain evidence="5">XJ19-11</strain>
    </source>
</reference>
<dbReference type="RefSeq" id="WP_258424079.1">
    <property type="nucleotide sequence ID" value="NZ_JANSUY010000013.1"/>
</dbReference>
<keyword evidence="4" id="KW-0732">Signal</keyword>
<comment type="caution">
    <text evidence="5">The sequence shown here is derived from an EMBL/GenBank/DDBJ whole genome shotgun (WGS) entry which is preliminary data.</text>
</comment>
<feature type="chain" id="PRO_5040915863" evidence="4">
    <location>
        <begin position="27"/>
        <end position="176"/>
    </location>
</feature>
<evidence type="ECO:0000256" key="2">
    <source>
        <dbReference type="ARBA" id="ARBA00022723"/>
    </source>
</evidence>
<dbReference type="Gene3D" id="1.20.120.450">
    <property type="entry name" value="dinb family like domain"/>
    <property type="match status" value="1"/>
</dbReference>
<dbReference type="InterPro" id="IPR034660">
    <property type="entry name" value="DinB/YfiT-like"/>
</dbReference>
<dbReference type="Pfam" id="PF05163">
    <property type="entry name" value="DinB"/>
    <property type="match status" value="1"/>
</dbReference>
<proteinExistence type="inferred from homology"/>
<feature type="signal peptide" evidence="4">
    <location>
        <begin position="1"/>
        <end position="26"/>
    </location>
</feature>
<evidence type="ECO:0000313" key="6">
    <source>
        <dbReference type="Proteomes" id="UP001142175"/>
    </source>
</evidence>
<dbReference type="SUPFAM" id="SSF109854">
    <property type="entry name" value="DinB/YfiT-like putative metalloenzymes"/>
    <property type="match status" value="1"/>
</dbReference>
<dbReference type="AlphaFoldDB" id="A0A9X2P532"/>
<protein>
    <submittedName>
        <fullName evidence="5">DinB family protein</fullName>
    </submittedName>
</protein>
<sequence>MKAKKLISKIAMVVFALVCTTAIANAQTTISEFVAKWDNSKQYTLEVVDKMPDNLLDYKPDAGAMSFNEQITHLSGVMVMIGSRFLKGEAPSFAADAKPATKAELKAFVENCYAYAKTTVGKLSEAELAEVVEIFGGTGSRRQVIGLMDDHTTHHRGAAISYIRANGIEPPQYRGM</sequence>
<dbReference type="GO" id="GO:0046872">
    <property type="term" value="F:metal ion binding"/>
    <property type="evidence" value="ECO:0007669"/>
    <property type="project" value="UniProtKB-KW"/>
</dbReference>
<evidence type="ECO:0000256" key="3">
    <source>
        <dbReference type="PIRSR" id="PIRSR607837-1"/>
    </source>
</evidence>
<keyword evidence="2 3" id="KW-0479">Metal-binding</keyword>
<feature type="binding site" evidence="3">
    <location>
        <position position="73"/>
    </location>
    <ligand>
        <name>a divalent metal cation</name>
        <dbReference type="ChEBI" id="CHEBI:60240"/>
    </ligand>
</feature>
<evidence type="ECO:0000313" key="5">
    <source>
        <dbReference type="EMBL" id="MCR9016226.1"/>
    </source>
</evidence>
<dbReference type="InterPro" id="IPR007837">
    <property type="entry name" value="DinB"/>
</dbReference>
<accession>A0A9X2P532</accession>
<feature type="binding site" evidence="3">
    <location>
        <position position="151"/>
    </location>
    <ligand>
        <name>a divalent metal cation</name>
        <dbReference type="ChEBI" id="CHEBI:60240"/>
    </ligand>
</feature>
<comment type="similarity">
    <text evidence="1">Belongs to the DinB family.</text>
</comment>
<keyword evidence="6" id="KW-1185">Reference proteome</keyword>
<dbReference type="EMBL" id="JANSUY010000013">
    <property type="protein sequence ID" value="MCR9016226.1"/>
    <property type="molecule type" value="Genomic_DNA"/>
</dbReference>
<dbReference type="Proteomes" id="UP001142175">
    <property type="component" value="Unassembled WGS sequence"/>
</dbReference>
<name>A0A9X2P532_9BACT</name>
<feature type="binding site" evidence="3">
    <location>
        <position position="155"/>
    </location>
    <ligand>
        <name>a divalent metal cation</name>
        <dbReference type="ChEBI" id="CHEBI:60240"/>
    </ligand>
</feature>
<evidence type="ECO:0000256" key="1">
    <source>
        <dbReference type="ARBA" id="ARBA00008635"/>
    </source>
</evidence>
<organism evidence="5 6">
    <name type="scientific">Aquiflexum gelatinilyticum</name>
    <dbReference type="NCBI Taxonomy" id="2961943"/>
    <lineage>
        <taxon>Bacteria</taxon>
        <taxon>Pseudomonadati</taxon>
        <taxon>Bacteroidota</taxon>
        <taxon>Cytophagia</taxon>
        <taxon>Cytophagales</taxon>
        <taxon>Cyclobacteriaceae</taxon>
        <taxon>Aquiflexum</taxon>
    </lineage>
</organism>
<evidence type="ECO:0000256" key="4">
    <source>
        <dbReference type="SAM" id="SignalP"/>
    </source>
</evidence>
<gene>
    <name evidence="5" type="ORF">NU887_14370</name>
</gene>